<dbReference type="InterPro" id="IPR011993">
    <property type="entry name" value="PH-like_dom_sf"/>
</dbReference>
<evidence type="ECO:0000259" key="7">
    <source>
        <dbReference type="PROSITE" id="PS51778"/>
    </source>
</evidence>
<dbReference type="GO" id="GO:0005886">
    <property type="term" value="C:plasma membrane"/>
    <property type="evidence" value="ECO:0000318"/>
    <property type="project" value="GO_Central"/>
</dbReference>
<dbReference type="Pfam" id="PF16746">
    <property type="entry name" value="BAR_3"/>
    <property type="match status" value="1"/>
</dbReference>
<dbReference type="InterPro" id="IPR039463">
    <property type="entry name" value="Sip3/Lam1_BAR"/>
</dbReference>
<dbReference type="InterPro" id="IPR027267">
    <property type="entry name" value="AH/BAR_dom_sf"/>
</dbReference>
<dbReference type="SMART" id="SM00233">
    <property type="entry name" value="PH"/>
    <property type="match status" value="1"/>
</dbReference>
<dbReference type="InterPro" id="IPR042067">
    <property type="entry name" value="Sip3_PH"/>
</dbReference>
<reference evidence="9" key="2">
    <citation type="journal article" date="2013" name="G3 (Bethesda)">
        <title>Genomes of Ashbya fungi isolated from insects reveal four mating-type loci, numerous translocations, lack of transposons, and distinct gene duplications.</title>
        <authorList>
            <person name="Dietrich F.S."/>
            <person name="Voegeli S."/>
            <person name="Kuo S."/>
            <person name="Philippsen P."/>
        </authorList>
    </citation>
    <scope>GENOME REANNOTATION</scope>
    <source>
        <strain evidence="9">ATCC 10895 / CBS 109.51 / FGSC 9923 / NRRL Y-1056</strain>
    </source>
</reference>
<dbReference type="InterPro" id="IPR004148">
    <property type="entry name" value="BAR_dom"/>
</dbReference>
<dbReference type="eggNOG" id="ENOG502QU87">
    <property type="taxonomic scope" value="Eukaryota"/>
</dbReference>
<dbReference type="Pfam" id="PF16016">
    <property type="entry name" value="VASt"/>
    <property type="match status" value="1"/>
</dbReference>
<dbReference type="Proteomes" id="UP000000591">
    <property type="component" value="Chromosome VI"/>
</dbReference>
<dbReference type="STRING" id="284811.Q752C4"/>
<dbReference type="Pfam" id="PF00169">
    <property type="entry name" value="PH"/>
    <property type="match status" value="1"/>
</dbReference>
<proteinExistence type="predicted"/>
<dbReference type="InterPro" id="IPR031968">
    <property type="entry name" value="VASt"/>
</dbReference>
<evidence type="ECO:0000256" key="4">
    <source>
        <dbReference type="ARBA" id="ARBA00023136"/>
    </source>
</evidence>
<dbReference type="SUPFAM" id="SSF103657">
    <property type="entry name" value="BAR/IMD domain-like"/>
    <property type="match status" value="1"/>
</dbReference>
<gene>
    <name evidence="8" type="ORF">AGOS_AFR651W</name>
</gene>
<dbReference type="Gene3D" id="2.30.29.30">
    <property type="entry name" value="Pleckstrin-homology domain (PH domain)/Phosphotyrosine-binding domain (PTB)"/>
    <property type="match status" value="1"/>
</dbReference>
<organism evidence="8 9">
    <name type="scientific">Eremothecium gossypii (strain ATCC 10895 / CBS 109.51 / FGSC 9923 / NRRL Y-1056)</name>
    <name type="common">Yeast</name>
    <name type="synonym">Ashbya gossypii</name>
    <dbReference type="NCBI Taxonomy" id="284811"/>
    <lineage>
        <taxon>Eukaryota</taxon>
        <taxon>Fungi</taxon>
        <taxon>Dikarya</taxon>
        <taxon>Ascomycota</taxon>
        <taxon>Saccharomycotina</taxon>
        <taxon>Saccharomycetes</taxon>
        <taxon>Saccharomycetales</taxon>
        <taxon>Saccharomycetaceae</taxon>
        <taxon>Eremothecium</taxon>
    </lineage>
</organism>
<dbReference type="OrthoDB" id="10070851at2759"/>
<evidence type="ECO:0000256" key="3">
    <source>
        <dbReference type="ARBA" id="ARBA00022989"/>
    </source>
</evidence>
<dbReference type="InterPro" id="IPR001849">
    <property type="entry name" value="PH_domain"/>
</dbReference>
<dbReference type="OMA" id="TKVEWLW"/>
<dbReference type="FunCoup" id="Q752C4">
    <property type="interactions" value="70"/>
</dbReference>
<sequence>MEKDGGTPPPRGEIKLLKLIPVLLKEASLDSPSFRATVNYFDLQLERTEKWIRTTSEITKGRYHNSLDEFKQVSLSLIDFILPEDTYLNHGTVEEQIYTPKLVSKCRDGIRDMFHGVLEVIQGNPELYLSILLDVVKSVIDPYKDAWKNFEYYQSKYDGMLAKYQGLQWTESTPHRIRDEALLLYDYYDGYLDAALQLVLVISDVKMRYDSLIFSLATCLLPVQGSLVPKPTSTYEKWAAFHKMHEKWNRERMEIYSQLPQEIYEVKDQIREYRLSHTKPSPDINHYDLRRINSKRFEILEPLQKRNIEGWLWMKTKVGAPRRVVWVKRWCFIYNGIFGIHLLSPDKTAVEETDRFGVLLLSAMHHPEEARKYCFRMTISSPLTSSPQEEYSNNSGTLIFQATSYKELTAWIGALHETKEHVISQGKTSAAYTRAARRYPPLFTEFACKSKTEKDKFLTTEISPVRSLVELASRPNEDQQISQLDNFGTRAPIFTSLTKLSVIASAYTIPDDVPSAITANFSGTIHWNEWCISSRGTADLKGPSTDDSREVLNTWEPLYCPENFPADLKTDSSILRMLFMDSKTQPSVGDLVLESITCVWQANNRQKFWGTVYVTSDCLYFYMNMVGFVCLFRKALSQVISIEPDIDLSNNKNSEGIIRIYCMDGAPLKLMVFFTSAEVVAQKLQHLIDNLASQTPVGISKVIESLNIIDERLTHEEHARVNTQTPNITSRPECDLFHYLSTDVRKSVIRKNEIYKEPGVFVFRHEFCIRPKGLMHLLFGDHSNLFSSFFLLARGSDDTRIQSPWMFESANGNEKTLVRTISFNLNLQRGYVSSPANGSNSHQHQAYFTVTHRIVKMIDEIYYEVDQESAILDISFTKPFKVHVKYLITSSNLPGNSPNNSSHPDVSTMSIHYKVEFLNRNTMQPTDKLDFRDQIINRIASYFCYQEASLIESTVNNCLKRFGKHGKFMKALRFGGRIGVSACLPNKISDDVLVSKIRLAKTTICKLALKWVLWDIFNCFRSILHAAFKLVYDTLTTVASLNRLVLFILMLSILGNFYLMGKTATSYWSARKAASIIHKYTSVNDHLMRRAISINDLDILTNQLATDNPAPLAKFLDIAERSDPGLQARRQNLAIRRNNLLVELNIVKMVEQELIRGGYRKFLLEESRVCSEYARGAGDSWSNHPRLQEYCNSVVSELDNIS</sequence>
<evidence type="ECO:0000256" key="1">
    <source>
        <dbReference type="ARBA" id="ARBA00004586"/>
    </source>
</evidence>
<accession>Q752C4</accession>
<name>Q752C4_EREGS</name>
<dbReference type="InParanoid" id="Q752C4"/>
<keyword evidence="2" id="KW-0812">Transmembrane</keyword>
<dbReference type="PROSITE" id="PS50003">
    <property type="entry name" value="PH_DOMAIN"/>
    <property type="match status" value="1"/>
</dbReference>
<evidence type="ECO:0000256" key="5">
    <source>
        <dbReference type="ARBA" id="ARBA00037847"/>
    </source>
</evidence>
<dbReference type="HOGENOM" id="CLU_001720_0_0_1"/>
<dbReference type="CDD" id="cd13280">
    <property type="entry name" value="PH_SIP3"/>
    <property type="match status" value="1"/>
</dbReference>
<dbReference type="Gene3D" id="1.20.1270.60">
    <property type="entry name" value="Arfaptin homology (AH) domain/BAR domain"/>
    <property type="match status" value="1"/>
</dbReference>
<dbReference type="EMBL" id="AE016819">
    <property type="protein sequence ID" value="AAS54023.1"/>
    <property type="molecule type" value="Genomic_DNA"/>
</dbReference>
<reference evidence="8 9" key="1">
    <citation type="journal article" date="2004" name="Science">
        <title>The Ashbya gossypii genome as a tool for mapping the ancient Saccharomyces cerevisiae genome.</title>
        <authorList>
            <person name="Dietrich F.S."/>
            <person name="Voegeli S."/>
            <person name="Brachat S."/>
            <person name="Lerch A."/>
            <person name="Gates K."/>
            <person name="Steiner S."/>
            <person name="Mohr C."/>
            <person name="Pohlmann R."/>
            <person name="Luedi P."/>
            <person name="Choi S."/>
            <person name="Wing R.A."/>
            <person name="Flavier A."/>
            <person name="Gaffney T.D."/>
            <person name="Philippsen P."/>
        </authorList>
    </citation>
    <scope>NUCLEOTIDE SEQUENCE [LARGE SCALE GENOMIC DNA]</scope>
    <source>
        <strain evidence="9">ATCC 10895 / CBS 109.51 / FGSC 9923 / NRRL Y-1056</strain>
    </source>
</reference>
<feature type="domain" description="VASt" evidence="7">
    <location>
        <begin position="758"/>
        <end position="948"/>
    </location>
</feature>
<evidence type="ECO:0000256" key="2">
    <source>
        <dbReference type="ARBA" id="ARBA00022692"/>
    </source>
</evidence>
<keyword evidence="4" id="KW-0472">Membrane</keyword>
<comment type="subcellular location">
    <subcellularLocation>
        <location evidence="5">Endomembrane system</location>
        <topology evidence="5">Single-pass membrane protein</topology>
    </subcellularLocation>
    <subcellularLocation>
        <location evidence="1">Endoplasmic reticulum membrane</location>
    </subcellularLocation>
</comment>
<evidence type="ECO:0000313" key="8">
    <source>
        <dbReference type="EMBL" id="AAS54023.1"/>
    </source>
</evidence>
<dbReference type="GeneID" id="4622487"/>
<evidence type="ECO:0000259" key="6">
    <source>
        <dbReference type="PROSITE" id="PS50003"/>
    </source>
</evidence>
<protein>
    <submittedName>
        <fullName evidence="8">AFR651Wp</fullName>
    </submittedName>
</protein>
<dbReference type="RefSeq" id="NP_986199.1">
    <property type="nucleotide sequence ID" value="NM_212335.1"/>
</dbReference>
<evidence type="ECO:0000313" key="9">
    <source>
        <dbReference type="Proteomes" id="UP000000591"/>
    </source>
</evidence>
<dbReference type="KEGG" id="ago:AGOS_AFR651W"/>
<dbReference type="PROSITE" id="PS51778">
    <property type="entry name" value="VAST"/>
    <property type="match status" value="1"/>
</dbReference>
<dbReference type="SUPFAM" id="SSF50729">
    <property type="entry name" value="PH domain-like"/>
    <property type="match status" value="1"/>
</dbReference>
<dbReference type="AlphaFoldDB" id="Q752C4"/>
<feature type="domain" description="PH" evidence="6">
    <location>
        <begin position="305"/>
        <end position="420"/>
    </location>
</feature>
<dbReference type="PANTHER" id="PTHR14248">
    <property type="entry name" value="CYCLIN Y, ISOFORM A"/>
    <property type="match status" value="1"/>
</dbReference>
<dbReference type="GO" id="GO:0005783">
    <property type="term" value="C:endoplasmic reticulum"/>
    <property type="evidence" value="ECO:0000318"/>
    <property type="project" value="GO_Central"/>
</dbReference>
<keyword evidence="9" id="KW-1185">Reference proteome</keyword>
<dbReference type="CDD" id="cd07609">
    <property type="entry name" value="BAR_SIP3_fungi"/>
    <property type="match status" value="1"/>
</dbReference>
<dbReference type="GO" id="GO:0005789">
    <property type="term" value="C:endoplasmic reticulum membrane"/>
    <property type="evidence" value="ECO:0007669"/>
    <property type="project" value="UniProtKB-SubCell"/>
</dbReference>
<keyword evidence="3" id="KW-1133">Transmembrane helix</keyword>